<gene>
    <name evidence="1" type="ORF">SAY86_000759</name>
</gene>
<sequence>MIEWWGRRGGRSWFCLRSSFLSPARSTLLKLTTFLSHRTKGNADGLVVLYKDMESCAEYSDIRVLWEMVQSSQSLNYETRRAAKKSWGFCFGPY</sequence>
<dbReference type="AlphaFoldDB" id="A0AAN7MFJ1"/>
<evidence type="ECO:0000313" key="1">
    <source>
        <dbReference type="EMBL" id="KAK4802556.1"/>
    </source>
</evidence>
<reference evidence="1 2" key="1">
    <citation type="journal article" date="2023" name="Hortic Res">
        <title>Pangenome of water caltrop reveals structural variations and asymmetric subgenome divergence after allopolyploidization.</title>
        <authorList>
            <person name="Zhang X."/>
            <person name="Chen Y."/>
            <person name="Wang L."/>
            <person name="Yuan Y."/>
            <person name="Fang M."/>
            <person name="Shi L."/>
            <person name="Lu R."/>
            <person name="Comes H.P."/>
            <person name="Ma Y."/>
            <person name="Chen Y."/>
            <person name="Huang G."/>
            <person name="Zhou Y."/>
            <person name="Zheng Z."/>
            <person name="Qiu Y."/>
        </authorList>
    </citation>
    <scope>NUCLEOTIDE SEQUENCE [LARGE SCALE GENOMIC DNA]</scope>
    <source>
        <strain evidence="1">F231</strain>
    </source>
</reference>
<dbReference type="Proteomes" id="UP001346149">
    <property type="component" value="Unassembled WGS sequence"/>
</dbReference>
<name>A0AAN7MFJ1_TRANT</name>
<keyword evidence="2" id="KW-1185">Reference proteome</keyword>
<evidence type="ECO:0000313" key="2">
    <source>
        <dbReference type="Proteomes" id="UP001346149"/>
    </source>
</evidence>
<dbReference type="PANTHER" id="PTHR33181:SF15">
    <property type="entry name" value="PROTEIN FAR1-RELATED SEQUENCE"/>
    <property type="match status" value="1"/>
</dbReference>
<proteinExistence type="predicted"/>
<organism evidence="1 2">
    <name type="scientific">Trapa natans</name>
    <name type="common">Water chestnut</name>
    <dbReference type="NCBI Taxonomy" id="22666"/>
    <lineage>
        <taxon>Eukaryota</taxon>
        <taxon>Viridiplantae</taxon>
        <taxon>Streptophyta</taxon>
        <taxon>Embryophyta</taxon>
        <taxon>Tracheophyta</taxon>
        <taxon>Spermatophyta</taxon>
        <taxon>Magnoliopsida</taxon>
        <taxon>eudicotyledons</taxon>
        <taxon>Gunneridae</taxon>
        <taxon>Pentapetalae</taxon>
        <taxon>rosids</taxon>
        <taxon>malvids</taxon>
        <taxon>Myrtales</taxon>
        <taxon>Lythraceae</taxon>
        <taxon>Trapa</taxon>
    </lineage>
</organism>
<dbReference type="EMBL" id="JAXQNO010000002">
    <property type="protein sequence ID" value="KAK4802556.1"/>
    <property type="molecule type" value="Genomic_DNA"/>
</dbReference>
<dbReference type="PANTHER" id="PTHR33181">
    <property type="entry name" value="OS01G0778500 PROTEIN"/>
    <property type="match status" value="1"/>
</dbReference>
<comment type="caution">
    <text evidence="1">The sequence shown here is derived from an EMBL/GenBank/DDBJ whole genome shotgun (WGS) entry which is preliminary data.</text>
</comment>
<accession>A0AAN7MFJ1</accession>
<protein>
    <submittedName>
        <fullName evidence="1">Uncharacterized protein</fullName>
    </submittedName>
</protein>